<dbReference type="OrthoDB" id="269120at2759"/>
<dbReference type="Gene3D" id="1.50.40.10">
    <property type="entry name" value="Mitochondrial carrier domain"/>
    <property type="match status" value="1"/>
</dbReference>
<keyword evidence="12" id="KW-1185">Reference proteome</keyword>
<organism evidence="11 12">
    <name type="scientific">Conidiobolus coronatus (strain ATCC 28846 / CBS 209.66 / NRRL 28638)</name>
    <name type="common">Delacroixia coronata</name>
    <dbReference type="NCBI Taxonomy" id="796925"/>
    <lineage>
        <taxon>Eukaryota</taxon>
        <taxon>Fungi</taxon>
        <taxon>Fungi incertae sedis</taxon>
        <taxon>Zoopagomycota</taxon>
        <taxon>Entomophthoromycotina</taxon>
        <taxon>Entomophthoromycetes</taxon>
        <taxon>Entomophthorales</taxon>
        <taxon>Ancylistaceae</taxon>
        <taxon>Conidiobolus</taxon>
    </lineage>
</organism>
<dbReference type="PROSITE" id="PS50920">
    <property type="entry name" value="SOLCAR"/>
    <property type="match status" value="3"/>
</dbReference>
<evidence type="ECO:0000256" key="3">
    <source>
        <dbReference type="ARBA" id="ARBA00022692"/>
    </source>
</evidence>
<reference evidence="11 12" key="1">
    <citation type="journal article" date="2015" name="Genome Biol. Evol.">
        <title>Phylogenomic analyses indicate that early fungi evolved digesting cell walls of algal ancestors of land plants.</title>
        <authorList>
            <person name="Chang Y."/>
            <person name="Wang S."/>
            <person name="Sekimoto S."/>
            <person name="Aerts A.L."/>
            <person name="Choi C."/>
            <person name="Clum A."/>
            <person name="LaButti K.M."/>
            <person name="Lindquist E.A."/>
            <person name="Yee Ngan C."/>
            <person name="Ohm R.A."/>
            <person name="Salamov A.A."/>
            <person name="Grigoriev I.V."/>
            <person name="Spatafora J.W."/>
            <person name="Berbee M.L."/>
        </authorList>
    </citation>
    <scope>NUCLEOTIDE SEQUENCE [LARGE SCALE GENOMIC DNA]</scope>
    <source>
        <strain evidence="11 12">NRRL 28638</strain>
    </source>
</reference>
<dbReference type="Pfam" id="PF00153">
    <property type="entry name" value="Mito_carr"/>
    <property type="match status" value="3"/>
</dbReference>
<dbReference type="InterPro" id="IPR002067">
    <property type="entry name" value="MCP"/>
</dbReference>
<keyword evidence="2 10" id="KW-0813">Transport</keyword>
<evidence type="ECO:0000313" key="11">
    <source>
        <dbReference type="EMBL" id="KXN69980.1"/>
    </source>
</evidence>
<dbReference type="GO" id="GO:0030001">
    <property type="term" value="P:metal ion transport"/>
    <property type="evidence" value="ECO:0007669"/>
    <property type="project" value="EnsemblFungi"/>
</dbReference>
<evidence type="ECO:0000256" key="10">
    <source>
        <dbReference type="RuleBase" id="RU000488"/>
    </source>
</evidence>
<dbReference type="OMA" id="WVMYEQM"/>
<accession>A0A137P4M7</accession>
<evidence type="ECO:0000256" key="2">
    <source>
        <dbReference type="ARBA" id="ARBA00022448"/>
    </source>
</evidence>
<evidence type="ECO:0000256" key="5">
    <source>
        <dbReference type="ARBA" id="ARBA00022792"/>
    </source>
</evidence>
<comment type="similarity">
    <text evidence="10">Belongs to the mitochondrial carrier (TC 2.A.29) family.</text>
</comment>
<evidence type="ECO:0000256" key="8">
    <source>
        <dbReference type="ARBA" id="ARBA00023136"/>
    </source>
</evidence>
<dbReference type="InterPro" id="IPR049562">
    <property type="entry name" value="SLC25A33/36-like"/>
</dbReference>
<keyword evidence="6" id="KW-1133">Transmembrane helix</keyword>
<dbReference type="GO" id="GO:0015218">
    <property type="term" value="F:pyrimidine nucleotide transmembrane transporter activity"/>
    <property type="evidence" value="ECO:0007669"/>
    <property type="project" value="EnsemblFungi"/>
</dbReference>
<evidence type="ECO:0000256" key="1">
    <source>
        <dbReference type="ARBA" id="ARBA00004448"/>
    </source>
</evidence>
<dbReference type="SUPFAM" id="SSF103506">
    <property type="entry name" value="Mitochondrial carrier"/>
    <property type="match status" value="1"/>
</dbReference>
<keyword evidence="4" id="KW-0677">Repeat</keyword>
<sequence length="316" mass="35212">MSQNKEVNPWLHMIAGGAGGGVGTILFSPLDVVKTRLQSSEYRSKNDLISTRNPFKIVWGHIRGTGMTIRHLYKVEGFPALFKGLGPNLAGMVPSRSISFFSYGNTKALYKSWNNDQESPLIHFSAAASAGIITATATNPIWVVKTRLQLQSESSRLYKNSFHCVYRICKEEGVKSLYKGLSASYLGIGETVIQWMIYEKLKSIISERKKDQSNIEGRSIGDWMEYLASAGTAKLVATLITYPHEVLRTRLRQMPLNSNGQYKYTGLVQCAKLIAKEEGLSALYGGLTPHLMRTVPNAAVLFGTYEVILYYFGDKF</sequence>
<evidence type="ECO:0000256" key="6">
    <source>
        <dbReference type="ARBA" id="ARBA00022989"/>
    </source>
</evidence>
<dbReference type="AlphaFoldDB" id="A0A137P4M7"/>
<dbReference type="STRING" id="796925.A0A137P4M7"/>
<dbReference type="PANTHER" id="PTHR45829:SF4">
    <property type="entry name" value="MITOCHONDRIAL CARRIER PROTEIN RIM2"/>
    <property type="match status" value="1"/>
</dbReference>
<feature type="repeat" description="Solcar" evidence="9">
    <location>
        <begin position="7"/>
        <end position="109"/>
    </location>
</feature>
<proteinExistence type="inferred from homology"/>
<evidence type="ECO:0000313" key="12">
    <source>
        <dbReference type="Proteomes" id="UP000070444"/>
    </source>
</evidence>
<keyword evidence="5" id="KW-0999">Mitochondrion inner membrane</keyword>
<name>A0A137P4M7_CONC2</name>
<keyword evidence="7" id="KW-0496">Mitochondrion</keyword>
<protein>
    <submittedName>
        <fullName evidence="11">Mitochondrial carrier</fullName>
    </submittedName>
</protein>
<comment type="subcellular location">
    <subcellularLocation>
        <location evidence="1">Mitochondrion inner membrane</location>
        <topology evidence="1">Multi-pass membrane protein</topology>
    </subcellularLocation>
</comment>
<evidence type="ECO:0000256" key="7">
    <source>
        <dbReference type="ARBA" id="ARBA00023128"/>
    </source>
</evidence>
<feature type="repeat" description="Solcar" evidence="9">
    <location>
        <begin position="118"/>
        <end position="204"/>
    </location>
</feature>
<evidence type="ECO:0000256" key="4">
    <source>
        <dbReference type="ARBA" id="ARBA00022737"/>
    </source>
</evidence>
<dbReference type="PRINTS" id="PR00926">
    <property type="entry name" value="MITOCARRIER"/>
</dbReference>
<dbReference type="GO" id="GO:1990519">
    <property type="term" value="P:pyrimidine nucleotide import into mitochondrion"/>
    <property type="evidence" value="ECO:0007669"/>
    <property type="project" value="TreeGrafter"/>
</dbReference>
<feature type="repeat" description="Solcar" evidence="9">
    <location>
        <begin position="221"/>
        <end position="311"/>
    </location>
</feature>
<dbReference type="Proteomes" id="UP000070444">
    <property type="component" value="Unassembled WGS sequence"/>
</dbReference>
<dbReference type="GO" id="GO:0005743">
    <property type="term" value="C:mitochondrial inner membrane"/>
    <property type="evidence" value="ECO:0007669"/>
    <property type="project" value="UniProtKB-SubCell"/>
</dbReference>
<keyword evidence="8 9" id="KW-0472">Membrane</keyword>
<dbReference type="PANTHER" id="PTHR45829">
    <property type="entry name" value="MITOCHONDRIAL CARRIER PROTEIN RIM2"/>
    <property type="match status" value="1"/>
</dbReference>
<gene>
    <name evidence="11" type="ORF">CONCODRAFT_50127</name>
</gene>
<dbReference type="InterPro" id="IPR023395">
    <property type="entry name" value="MCP_dom_sf"/>
</dbReference>
<evidence type="ECO:0000256" key="9">
    <source>
        <dbReference type="PROSITE-ProRule" id="PRU00282"/>
    </source>
</evidence>
<dbReference type="InterPro" id="IPR018108">
    <property type="entry name" value="MCP_transmembrane"/>
</dbReference>
<keyword evidence="3 9" id="KW-0812">Transmembrane</keyword>
<dbReference type="EMBL" id="KQ964516">
    <property type="protein sequence ID" value="KXN69980.1"/>
    <property type="molecule type" value="Genomic_DNA"/>
</dbReference>